<dbReference type="Pfam" id="PF00440">
    <property type="entry name" value="TetR_N"/>
    <property type="match status" value="1"/>
</dbReference>
<dbReference type="Gene3D" id="1.10.357.10">
    <property type="entry name" value="Tetracycline Repressor, domain 2"/>
    <property type="match status" value="1"/>
</dbReference>
<feature type="domain" description="HTH tetR-type" evidence="6">
    <location>
        <begin position="20"/>
        <end position="80"/>
    </location>
</feature>
<evidence type="ECO:0000313" key="8">
    <source>
        <dbReference type="Proteomes" id="UP001163166"/>
    </source>
</evidence>
<dbReference type="Proteomes" id="UP001163166">
    <property type="component" value="Chromosome"/>
</dbReference>
<dbReference type="GO" id="GO:0003700">
    <property type="term" value="F:DNA-binding transcription factor activity"/>
    <property type="evidence" value="ECO:0007669"/>
    <property type="project" value="TreeGrafter"/>
</dbReference>
<dbReference type="InterPro" id="IPR009057">
    <property type="entry name" value="Homeodomain-like_sf"/>
</dbReference>
<evidence type="ECO:0000256" key="3">
    <source>
        <dbReference type="ARBA" id="ARBA00023163"/>
    </source>
</evidence>
<evidence type="ECO:0000256" key="4">
    <source>
        <dbReference type="PROSITE-ProRule" id="PRU00335"/>
    </source>
</evidence>
<evidence type="ECO:0000256" key="5">
    <source>
        <dbReference type="SAM" id="MobiDB-lite"/>
    </source>
</evidence>
<keyword evidence="1" id="KW-0805">Transcription regulation</keyword>
<proteinExistence type="predicted"/>
<feature type="region of interest" description="Disordered" evidence="5">
    <location>
        <begin position="1"/>
        <end position="22"/>
    </location>
</feature>
<dbReference type="GO" id="GO:0000976">
    <property type="term" value="F:transcription cis-regulatory region binding"/>
    <property type="evidence" value="ECO:0007669"/>
    <property type="project" value="TreeGrafter"/>
</dbReference>
<protein>
    <submittedName>
        <fullName evidence="7">TetR/AcrR family transcriptional regulator</fullName>
    </submittedName>
</protein>
<evidence type="ECO:0000259" key="6">
    <source>
        <dbReference type="PROSITE" id="PS50977"/>
    </source>
</evidence>
<dbReference type="EMBL" id="CP076676">
    <property type="protein sequence ID" value="UYO41798.1"/>
    <property type="molecule type" value="Genomic_DNA"/>
</dbReference>
<dbReference type="PROSITE" id="PS50977">
    <property type="entry name" value="HTH_TETR_2"/>
    <property type="match status" value="1"/>
</dbReference>
<dbReference type="InterPro" id="IPR050109">
    <property type="entry name" value="HTH-type_TetR-like_transc_reg"/>
</dbReference>
<evidence type="ECO:0000256" key="1">
    <source>
        <dbReference type="ARBA" id="ARBA00023015"/>
    </source>
</evidence>
<name>A0AAX3E473_RHOPL</name>
<dbReference type="InterPro" id="IPR001647">
    <property type="entry name" value="HTH_TetR"/>
</dbReference>
<feature type="DNA-binding region" description="H-T-H motif" evidence="4">
    <location>
        <begin position="43"/>
        <end position="62"/>
    </location>
</feature>
<keyword evidence="2 4" id="KW-0238">DNA-binding</keyword>
<evidence type="ECO:0000256" key="2">
    <source>
        <dbReference type="ARBA" id="ARBA00023125"/>
    </source>
</evidence>
<reference evidence="7" key="1">
    <citation type="journal article" date="2022" name="Biol. Control">
        <title>In silico genomic analysis of Rhodopseudomonas palustris strains revealed potential biocontrol agents and crop yield enhancers.</title>
        <authorList>
            <person name="Surachat K."/>
            <person name="Kantachote D."/>
            <person name="Deachamag P."/>
            <person name="Wonglapsuwan M."/>
        </authorList>
    </citation>
    <scope>NUCLEOTIDE SEQUENCE</scope>
    <source>
        <strain evidence="7">TLS06</strain>
    </source>
</reference>
<dbReference type="SUPFAM" id="SSF48498">
    <property type="entry name" value="Tetracyclin repressor-like, C-terminal domain"/>
    <property type="match status" value="1"/>
</dbReference>
<dbReference type="InterPro" id="IPR036271">
    <property type="entry name" value="Tet_transcr_reg_TetR-rel_C_sf"/>
</dbReference>
<gene>
    <name evidence="7" type="ORF">KQX62_11110</name>
</gene>
<accession>A0AAX3E473</accession>
<sequence>MTAAPTPSRRPRGRRPSGAPSGRAALLTAATRAFAELGFERADLRSIAKAADVDTGLIRIHFGDKAALWLACLDAVTQEAAPIMAVMTKLSTETDRPAYDRLREAIETFVAFGIAHPEVRQFVAQHAAETPERAALLIDRLARPAYLSIRDLVQAGIDCGVVRTPHPALFFLLLSNSVHQPHSVPVLLNEIAPDIAPAEAPSLLARSIVATFLHSPTS</sequence>
<dbReference type="RefSeq" id="WP_264076445.1">
    <property type="nucleotide sequence ID" value="NZ_CP076676.1"/>
</dbReference>
<dbReference type="PRINTS" id="PR00455">
    <property type="entry name" value="HTHTETR"/>
</dbReference>
<dbReference type="PANTHER" id="PTHR30055">
    <property type="entry name" value="HTH-TYPE TRANSCRIPTIONAL REGULATOR RUTR"/>
    <property type="match status" value="1"/>
</dbReference>
<dbReference type="PANTHER" id="PTHR30055:SF234">
    <property type="entry name" value="HTH-TYPE TRANSCRIPTIONAL REGULATOR BETI"/>
    <property type="match status" value="1"/>
</dbReference>
<keyword evidence="3" id="KW-0804">Transcription</keyword>
<dbReference type="SUPFAM" id="SSF46689">
    <property type="entry name" value="Homeodomain-like"/>
    <property type="match status" value="1"/>
</dbReference>
<dbReference type="AlphaFoldDB" id="A0AAX3E473"/>
<evidence type="ECO:0000313" key="7">
    <source>
        <dbReference type="EMBL" id="UYO41798.1"/>
    </source>
</evidence>
<organism evidence="7 8">
    <name type="scientific">Rhodopseudomonas palustris</name>
    <dbReference type="NCBI Taxonomy" id="1076"/>
    <lineage>
        <taxon>Bacteria</taxon>
        <taxon>Pseudomonadati</taxon>
        <taxon>Pseudomonadota</taxon>
        <taxon>Alphaproteobacteria</taxon>
        <taxon>Hyphomicrobiales</taxon>
        <taxon>Nitrobacteraceae</taxon>
        <taxon>Rhodopseudomonas</taxon>
    </lineage>
</organism>